<feature type="binding site" evidence="7">
    <location>
        <position position="168"/>
    </location>
    <ligand>
        <name>L-aspartate</name>
        <dbReference type="ChEBI" id="CHEBI:29991"/>
    </ligand>
</feature>
<dbReference type="CDD" id="cd00777">
    <property type="entry name" value="AspRS_core"/>
    <property type="match status" value="1"/>
</dbReference>
<dbReference type="Gene3D" id="2.40.50.140">
    <property type="entry name" value="Nucleic acid-binding proteins"/>
    <property type="match status" value="1"/>
</dbReference>
<comment type="caution">
    <text evidence="9">The sequence shown here is derived from an EMBL/GenBank/DDBJ whole genome shotgun (WGS) entry which is preliminary data.</text>
</comment>
<evidence type="ECO:0000256" key="7">
    <source>
        <dbReference type="HAMAP-Rule" id="MF_00044"/>
    </source>
</evidence>
<dbReference type="InterPro" id="IPR004364">
    <property type="entry name" value="Aa-tRNA-synt_II"/>
</dbReference>
<dbReference type="InterPro" id="IPR045864">
    <property type="entry name" value="aa-tRNA-synth_II/BPL/LPL"/>
</dbReference>
<dbReference type="InterPro" id="IPR006195">
    <property type="entry name" value="aa-tRNA-synth_II"/>
</dbReference>
<comment type="caution">
    <text evidence="7">Lacks conserved residue(s) required for the propagation of feature annotation.</text>
</comment>
<evidence type="ECO:0000259" key="8">
    <source>
        <dbReference type="PROSITE" id="PS50862"/>
    </source>
</evidence>
<evidence type="ECO:0000256" key="6">
    <source>
        <dbReference type="ARBA" id="ARBA00023146"/>
    </source>
</evidence>
<comment type="function">
    <text evidence="7">Aspartyl-tRNA synthetase with relaxed tRNA specificity since it is able to aspartylate not only its cognate tRNA(Asp) but also tRNA(Asn). Reaction proceeds in two steps: L-aspartate is first activated by ATP to form Asp-AMP and then transferred to the acceptor end of tRNA(Asp/Asn).</text>
</comment>
<dbReference type="InterPro" id="IPR004365">
    <property type="entry name" value="NA-bd_OB_tRNA"/>
</dbReference>
<dbReference type="Gene3D" id="3.30.930.10">
    <property type="entry name" value="Bira Bifunctional Protein, Domain 2"/>
    <property type="match status" value="1"/>
</dbReference>
<evidence type="ECO:0000256" key="1">
    <source>
        <dbReference type="ARBA" id="ARBA00006303"/>
    </source>
</evidence>
<dbReference type="SUPFAM" id="SSF50249">
    <property type="entry name" value="Nucleic acid-binding proteins"/>
    <property type="match status" value="1"/>
</dbReference>
<evidence type="ECO:0000256" key="2">
    <source>
        <dbReference type="ARBA" id="ARBA00022598"/>
    </source>
</evidence>
<dbReference type="InterPro" id="IPR047090">
    <property type="entry name" value="AspRS_core"/>
</dbReference>
<dbReference type="EMBL" id="QNBE01000023">
    <property type="protein sequence ID" value="RKX70909.1"/>
    <property type="molecule type" value="Genomic_DNA"/>
</dbReference>
<sequence length="555" mass="63225">MLKDSYCGNLSPADCGRKVRLGGWVKRIRHLGGLVFIDLRDSTGVIQVVADPGIVPDLSHEDVILVRGEVARRPEGMVNPRMKTGAIEVKAEGIELINRCRTLPFMIEEEVKASEELRLRYRYLDLRRERLASNIRLRHRFVTAVRKFLNQQGFIEIETPILARSTPEGARDYLVPARRHPGKFYSLPQSPQLYKQILMVAGFERYYQLPRCLRDEDLRADRQPEFTQIDIEMAFVEVDDIIDLTERLLAAGFKETIGVDLNPPFVRFTYDEAMARFGTDRPDLRIEEEIEDLRTFFLDSDHPVLVRARGEGLDVRGLRLKTPLSRSKLDRLAQPLKSKGISLLWRRGEKGTLPEVPELRPKPDETIIVLVGPDVLPHLGAIRVEYGQKREGFFPCWVTDFPIFERDDKGELTPKHHIFSMPTEATMEYLDSDPLQLRGKIYDIVINGYECGGGSIRNHDRKLQERLFALIGLTGDRLNRSFGFLLQALEYGAPPHGGIALGLDRLVALLAGSDRIRDVIPFPKTTMAQGLMEGSPSEVDPQQLKELKIRVEDED</sequence>
<keyword evidence="4 7" id="KW-0067">ATP-binding</keyword>
<dbReference type="CDD" id="cd04317">
    <property type="entry name" value="EcAspRS_like_N"/>
    <property type="match status" value="1"/>
</dbReference>
<evidence type="ECO:0000313" key="10">
    <source>
        <dbReference type="Proteomes" id="UP000268469"/>
    </source>
</evidence>
<feature type="binding site" evidence="7">
    <location>
        <position position="457"/>
    </location>
    <ligand>
        <name>L-aspartate</name>
        <dbReference type="ChEBI" id="CHEBI:29991"/>
    </ligand>
</feature>
<evidence type="ECO:0000256" key="4">
    <source>
        <dbReference type="ARBA" id="ARBA00022840"/>
    </source>
</evidence>
<keyword evidence="2 7" id="KW-0436">Ligase</keyword>
<dbReference type="GO" id="GO:0004815">
    <property type="term" value="F:aspartate-tRNA ligase activity"/>
    <property type="evidence" value="ECO:0007669"/>
    <property type="project" value="UniProtKB-UniRule"/>
</dbReference>
<dbReference type="InterPro" id="IPR004524">
    <property type="entry name" value="Asp-tRNA-ligase_1"/>
</dbReference>
<dbReference type="AlphaFoldDB" id="A0A660SJC3"/>
<keyword evidence="3 7" id="KW-0547">Nucleotide-binding</keyword>
<name>A0A660SJC3_UNCW3</name>
<dbReference type="Gene3D" id="3.30.1360.30">
    <property type="entry name" value="GAD-like domain"/>
    <property type="match status" value="1"/>
</dbReference>
<dbReference type="NCBIfam" id="NF001750">
    <property type="entry name" value="PRK00476.1"/>
    <property type="match status" value="1"/>
</dbReference>
<proteinExistence type="inferred from homology"/>
<feature type="binding site" evidence="7">
    <location>
        <begin position="214"/>
        <end position="216"/>
    </location>
    <ligand>
        <name>ATP</name>
        <dbReference type="ChEBI" id="CHEBI:30616"/>
    </ligand>
</feature>
<feature type="region of interest" description="Aspartate" evidence="7">
    <location>
        <begin position="192"/>
        <end position="195"/>
    </location>
</feature>
<dbReference type="PRINTS" id="PR01042">
    <property type="entry name" value="TRNASYNTHASP"/>
</dbReference>
<feature type="binding site" evidence="7">
    <location>
        <position position="450"/>
    </location>
    <ligand>
        <name>ATP</name>
        <dbReference type="ChEBI" id="CHEBI:30616"/>
    </ligand>
</feature>
<dbReference type="GO" id="GO:0005524">
    <property type="term" value="F:ATP binding"/>
    <property type="evidence" value="ECO:0007669"/>
    <property type="project" value="UniProtKB-UniRule"/>
</dbReference>
<dbReference type="GO" id="GO:0006422">
    <property type="term" value="P:aspartyl-tRNA aminoacylation"/>
    <property type="evidence" value="ECO:0007669"/>
    <property type="project" value="UniProtKB-UniRule"/>
</dbReference>
<dbReference type="GO" id="GO:0050560">
    <property type="term" value="F:aspartate-tRNA(Asn) ligase activity"/>
    <property type="evidence" value="ECO:0007669"/>
    <property type="project" value="UniProtKB-EC"/>
</dbReference>
<protein>
    <recommendedName>
        <fullName evidence="7">Aspartate--tRNA(Asp/Asn) ligase</fullName>
        <ecNumber evidence="7">6.1.1.23</ecNumber>
    </recommendedName>
    <alternativeName>
        <fullName evidence="7">Aspartyl-tRNA synthetase</fullName>
        <shortName evidence="7">AspRS</shortName>
    </alternativeName>
    <alternativeName>
        <fullName evidence="7">Non-discriminating aspartyl-tRNA synthetase</fullName>
        <shortName evidence="7">ND-AspRS</shortName>
    </alternativeName>
</protein>
<gene>
    <name evidence="7" type="primary">aspS</name>
    <name evidence="9" type="ORF">DRP53_03415</name>
</gene>
<dbReference type="HAMAP" id="MF_00044">
    <property type="entry name" value="Asp_tRNA_synth_type1"/>
    <property type="match status" value="1"/>
</dbReference>
<dbReference type="InterPro" id="IPR004115">
    <property type="entry name" value="GAD-like_sf"/>
</dbReference>
<evidence type="ECO:0000256" key="5">
    <source>
        <dbReference type="ARBA" id="ARBA00022917"/>
    </source>
</evidence>
<dbReference type="Pfam" id="PF00152">
    <property type="entry name" value="tRNA-synt_2"/>
    <property type="match status" value="1"/>
</dbReference>
<evidence type="ECO:0000256" key="3">
    <source>
        <dbReference type="ARBA" id="ARBA00022741"/>
    </source>
</evidence>
<dbReference type="InterPro" id="IPR047089">
    <property type="entry name" value="Asp-tRNA-ligase_1_N"/>
</dbReference>
<feature type="site" description="Important for tRNA non-discrimination" evidence="7">
    <location>
        <position position="76"/>
    </location>
</feature>
<dbReference type="GO" id="GO:0003676">
    <property type="term" value="F:nucleic acid binding"/>
    <property type="evidence" value="ECO:0007669"/>
    <property type="project" value="InterPro"/>
</dbReference>
<keyword evidence="6 7" id="KW-0030">Aminoacyl-tRNA synthetase</keyword>
<dbReference type="InterPro" id="IPR002312">
    <property type="entry name" value="Asp/Asn-tRNA-synth_IIb"/>
</dbReference>
<dbReference type="Proteomes" id="UP000268469">
    <property type="component" value="Unassembled WGS sequence"/>
</dbReference>
<comment type="subcellular location">
    <subcellularLocation>
        <location evidence="7">Cytoplasm</location>
    </subcellularLocation>
</comment>
<reference evidence="9 10" key="1">
    <citation type="submission" date="2018-06" db="EMBL/GenBank/DDBJ databases">
        <title>Extensive metabolic versatility and redundancy in microbially diverse, dynamic hydrothermal sediments.</title>
        <authorList>
            <person name="Dombrowski N."/>
            <person name="Teske A."/>
            <person name="Baker B.J."/>
        </authorList>
    </citation>
    <scope>NUCLEOTIDE SEQUENCE [LARGE SCALE GENOMIC DNA]</scope>
    <source>
        <strain evidence="9">B36_G15</strain>
    </source>
</reference>
<comment type="subunit">
    <text evidence="7">Homodimer.</text>
</comment>
<dbReference type="InterPro" id="IPR012340">
    <property type="entry name" value="NA-bd_OB-fold"/>
</dbReference>
<accession>A0A660SJC3</accession>
<dbReference type="EC" id="6.1.1.23" evidence="7"/>
<dbReference type="Pfam" id="PF01336">
    <property type="entry name" value="tRNA_anti-codon"/>
    <property type="match status" value="1"/>
</dbReference>
<keyword evidence="5 7" id="KW-0648">Protein biosynthesis</keyword>
<feature type="binding site" evidence="7">
    <location>
        <begin position="502"/>
        <end position="505"/>
    </location>
    <ligand>
        <name>ATP</name>
        <dbReference type="ChEBI" id="CHEBI:30616"/>
    </ligand>
</feature>
<comment type="similarity">
    <text evidence="1 7">Belongs to the class-II aminoacyl-tRNA synthetase family. Type 1 subfamily.</text>
</comment>
<dbReference type="PANTHER" id="PTHR22594:SF5">
    <property type="entry name" value="ASPARTATE--TRNA LIGASE, MITOCHONDRIAL"/>
    <property type="match status" value="1"/>
</dbReference>
<dbReference type="GO" id="GO:0005737">
    <property type="term" value="C:cytoplasm"/>
    <property type="evidence" value="ECO:0007669"/>
    <property type="project" value="UniProtKB-SubCell"/>
</dbReference>
<dbReference type="NCBIfam" id="TIGR00459">
    <property type="entry name" value="aspS_bact"/>
    <property type="match status" value="1"/>
</dbReference>
<dbReference type="SUPFAM" id="SSF55681">
    <property type="entry name" value="Class II aaRS and biotin synthetases"/>
    <property type="match status" value="1"/>
</dbReference>
<comment type="catalytic activity">
    <reaction evidence="7">
        <text>tRNA(Asx) + L-aspartate + ATP = L-aspartyl-tRNA(Asx) + AMP + diphosphate</text>
        <dbReference type="Rhea" id="RHEA:18349"/>
        <dbReference type="Rhea" id="RHEA-COMP:9710"/>
        <dbReference type="Rhea" id="RHEA-COMP:9711"/>
        <dbReference type="ChEBI" id="CHEBI:29991"/>
        <dbReference type="ChEBI" id="CHEBI:30616"/>
        <dbReference type="ChEBI" id="CHEBI:33019"/>
        <dbReference type="ChEBI" id="CHEBI:78442"/>
        <dbReference type="ChEBI" id="CHEBI:78516"/>
        <dbReference type="ChEBI" id="CHEBI:456215"/>
        <dbReference type="EC" id="6.1.1.23"/>
    </reaction>
</comment>
<keyword evidence="7" id="KW-0963">Cytoplasm</keyword>
<dbReference type="PROSITE" id="PS50862">
    <property type="entry name" value="AA_TRNA_LIGASE_II"/>
    <property type="match status" value="1"/>
</dbReference>
<evidence type="ECO:0000313" key="9">
    <source>
        <dbReference type="EMBL" id="RKX70909.1"/>
    </source>
</evidence>
<organism evidence="9 10">
    <name type="scientific">candidate division WOR-3 bacterium</name>
    <dbReference type="NCBI Taxonomy" id="2052148"/>
    <lineage>
        <taxon>Bacteria</taxon>
        <taxon>Bacteria division WOR-3</taxon>
    </lineage>
</organism>
<feature type="binding site" evidence="7">
    <location>
        <position position="416"/>
    </location>
    <ligand>
        <name>L-aspartate</name>
        <dbReference type="ChEBI" id="CHEBI:29991"/>
    </ligand>
</feature>
<feature type="binding site" evidence="7">
    <location>
        <position position="223"/>
    </location>
    <ligand>
        <name>ATP</name>
        <dbReference type="ChEBI" id="CHEBI:30616"/>
    </ligand>
</feature>
<feature type="domain" description="Aminoacyl-transfer RNA synthetases class-II family profile" evidence="8">
    <location>
        <begin position="135"/>
        <end position="521"/>
    </location>
</feature>
<feature type="binding site" evidence="7">
    <location>
        <position position="214"/>
    </location>
    <ligand>
        <name>L-aspartate</name>
        <dbReference type="ChEBI" id="CHEBI:29991"/>
    </ligand>
</feature>
<dbReference type="PANTHER" id="PTHR22594">
    <property type="entry name" value="ASPARTYL/LYSYL-TRNA SYNTHETASE"/>
    <property type="match status" value="1"/>
</dbReference>